<feature type="repeat" description="ANK" evidence="1">
    <location>
        <begin position="1208"/>
        <end position="1240"/>
    </location>
</feature>
<protein>
    <submittedName>
        <fullName evidence="5">Ankyrin repeat domain-containing protein 31</fullName>
    </submittedName>
</protein>
<dbReference type="PROSITE" id="PS50088">
    <property type="entry name" value="ANK_REPEAT"/>
    <property type="match status" value="5"/>
</dbReference>
<feature type="compositionally biased region" description="Basic and acidic residues" evidence="2">
    <location>
        <begin position="1149"/>
        <end position="1180"/>
    </location>
</feature>
<keyword evidence="1" id="KW-0040">ANK repeat</keyword>
<evidence type="ECO:0000256" key="1">
    <source>
        <dbReference type="PROSITE-ProRule" id="PRU00023"/>
    </source>
</evidence>
<feature type="compositionally biased region" description="Low complexity" evidence="2">
    <location>
        <begin position="1693"/>
        <end position="1706"/>
    </location>
</feature>
<dbReference type="SUPFAM" id="SSF48403">
    <property type="entry name" value="Ankyrin repeat"/>
    <property type="match status" value="2"/>
</dbReference>
<feature type="compositionally biased region" description="Basic and acidic residues" evidence="2">
    <location>
        <begin position="719"/>
        <end position="729"/>
    </location>
</feature>
<gene>
    <name evidence="5" type="primary">Ankrd31</name>
</gene>
<dbReference type="PANTHER" id="PTHR24176:SF14">
    <property type="entry name" value="ANKYRIN REPEAT DOMAIN-CONTAINING PROTEIN 31"/>
    <property type="match status" value="1"/>
</dbReference>
<feature type="region of interest" description="Disordered" evidence="2">
    <location>
        <begin position="1118"/>
        <end position="1198"/>
    </location>
</feature>
<feature type="compositionally biased region" description="Polar residues" evidence="2">
    <location>
        <begin position="1714"/>
        <end position="1744"/>
    </location>
</feature>
<feature type="repeat" description="ANK" evidence="1">
    <location>
        <begin position="1241"/>
        <end position="1273"/>
    </location>
</feature>
<accession>A0ABM2W313</accession>
<feature type="compositionally biased region" description="Low complexity" evidence="2">
    <location>
        <begin position="1497"/>
        <end position="1506"/>
    </location>
</feature>
<feature type="compositionally biased region" description="Polar residues" evidence="2">
    <location>
        <begin position="857"/>
        <end position="870"/>
    </location>
</feature>
<dbReference type="Gene3D" id="1.25.40.20">
    <property type="entry name" value="Ankyrin repeat-containing domain"/>
    <property type="match status" value="2"/>
</dbReference>
<reference evidence="5" key="1">
    <citation type="submission" date="2025-08" db="UniProtKB">
        <authorList>
            <consortium name="RefSeq"/>
        </authorList>
    </citation>
    <scope>IDENTIFICATION</scope>
    <source>
        <tissue evidence="5">Liver</tissue>
    </source>
</reference>
<name>A0ABM2W313_MESAU</name>
<proteinExistence type="predicted"/>
<evidence type="ECO:0000313" key="5">
    <source>
        <dbReference type="RefSeq" id="XP_040585012.1"/>
    </source>
</evidence>
<dbReference type="InterPro" id="IPR036770">
    <property type="entry name" value="Ankyrin_rpt-contain_sf"/>
</dbReference>
<dbReference type="InterPro" id="IPR002110">
    <property type="entry name" value="Ankyrin_rpt"/>
</dbReference>
<dbReference type="Proteomes" id="UP000886700">
    <property type="component" value="Unplaced"/>
</dbReference>
<dbReference type="SMART" id="SM00248">
    <property type="entry name" value="ANK"/>
    <property type="match status" value="6"/>
</dbReference>
<dbReference type="InterPro" id="IPR042334">
    <property type="entry name" value="ANKRD31"/>
</dbReference>
<dbReference type="InterPro" id="IPR040843">
    <property type="entry name" value="RAMA"/>
</dbReference>
<dbReference type="RefSeq" id="XP_040585012.1">
    <property type="nucleotide sequence ID" value="XM_040729078.1"/>
</dbReference>
<feature type="repeat" description="ANK" evidence="1">
    <location>
        <begin position="558"/>
        <end position="590"/>
    </location>
</feature>
<feature type="region of interest" description="Disordered" evidence="2">
    <location>
        <begin position="1838"/>
        <end position="1862"/>
    </location>
</feature>
<feature type="region of interest" description="Disordered" evidence="2">
    <location>
        <begin position="691"/>
        <end position="749"/>
    </location>
</feature>
<dbReference type="GeneID" id="101829395"/>
<dbReference type="Pfam" id="PF12796">
    <property type="entry name" value="Ank_2"/>
    <property type="match status" value="2"/>
</dbReference>
<feature type="region of interest" description="Disordered" evidence="2">
    <location>
        <begin position="1666"/>
        <end position="1749"/>
    </location>
</feature>
<feature type="region of interest" description="Disordered" evidence="2">
    <location>
        <begin position="857"/>
        <end position="884"/>
    </location>
</feature>
<sequence>MESGAQASDCDSDETVIEGSVTENELEDEELPWRRLVLNQDTSLKSEFCFHSGVNGMWKEMPSPVIQLGLKFRKDSEEQKNKNEEMPTLSEDRVLQDFQDEATQNQVLLQTRKESPAFSVLFPHPEVSWSHRKTGGPEVENCENLPHPEKELSKNTDFPEISLLSGTSLMTSDLVTLKEKSLEPVKTLAVPSTFSDTGKEVSLIMTSKETKDEESSLETFVSALERLLESPDGTQEETLEIVNDFNLQELTNPLSSSLSSVSVPLNALPTCYRDALENKKDHDALPAELLGAINALPGADVGPGLVGPICQGQEKNSSVSDGNGCLEVQPTMSHIDEDCTQIAQTIEDPKPFRLQIMTHENGTSYEQLNNEGNSEPVENTSVQETPHVLRRSARLQKLKASRAVTHTDVTLKIPEETLSKLFSYEDSICSIHATENFRMQDSVLMTDSKRKNIHSSRFKSEQIQKNEQLKIKDGKRKMNEMYLCSINRRNIFGENLLYKAALHNDIDLIRCCIKNGGNVNQPSYAGWTALHEASVGGYYQTVSELLKGGADVNVKGKYQITPLHDAVMNGHYKVAELLLLNGADPLFVSDHGICALDEAQDSFMENLLRKFIPKHKKCHLSDQRRSTDAANAEDIFQYKKPKLSSDSHTEFICDENSNRQEPGHVETNKESNNLLVNKEYVYELCQKNSNTKEFGKSKPRQSAINQTDSTDLRTNSAHSLKDSRTDVSKSKAPRNAQHKKTQVDDKDYNLSQGTAVSSFSRMNTLVTLQQHTVQTLDDIPKESCELSVSIPASLNNGSGNSNEACFVSKKSNTHILDLSDSQEMQFLELGSIDQTKAASFSERPLCKEIKLPHVTADQQPHTNQEQHSSPCNPPENKSSDEKGKNFNKWEDSFLSFIKEGFADSDSDCHTSVKSVASQKECMGHCHNEASTAEGEEMDSLQVSSSENYFSQENELKAGSLTTCPQKEAVNYCDSKKTSIYEQHIPNYEQYIHGIAFDHSCANSEDYLMPCTGPPSTHEVTQVTGQVELLKAFQNNAHREPTPLVNKADTYNVEKKQDTEKNYVVKDQNPSSSNSPLHTVVHSQVIEITTAEKRTQDLPGNKPVDNTHFHSIDNVNKELANSSQLNQGEEKEIAHKSDEELTDNTSTAERTVRNCKEKGETVDSETHMPGDTQEHRQDQNFRKRKGSLEAPCSQVTDASTDGIKKRNAKGESQLHLASREGNLSLVKVLIESGADVNLKDNAGWTALHEASSEGFSDVIRELLEAGAHVNCESMDGTLPLHAAAAGNRLKAAEILLERGANPNQKNQKQRTALEEADDEKMKELLKSYGAVETSNGNEISSAVTVKHPAVRTKRYKSCSCDDEKTIDPPSPLHKVKRSESLPAHQTVSAILQDIEEKQENLLKFEIRNSEDAEQYIGRMLEIKEVMDNILAQQKTERDDLAKKYRVSVESFKHGALREQLANLATRQKSLLVVAKKQKKIRLKIQNYKNAKPFSGISLRKLPSSSDISSKKSQESPGVEKPAHPQSGSLSPVCLASISPVSRSTVEIQKDSQNSNICLDAEAMERGGFSGNEMNSKENVQGCTLDGLLSSRYSVGTEKIKISSKPVAFIPQGGNSQEESSFTETIVRGYSLDSSPAVTGTVNISEDKRVFSQNDACLPTVRQNQDLSRCYPKRSNKKTASQTPSGGASEPLARQVTTVLDTDTVQQTKPCPKKTASVNAHENSLQISPSSGSANQHSIKTPSRHSTTAKKKNMRLKDLILLGRINPGNNILEFKTQETTHKASVLLSGKLKVENGQIYQNPVSWLKDLLGGGNYVTWNYAWSKVTYLGKELLKYVSEVPVSPEPHNTPQQQQPCPPGTPRKSMQSIPHYLQIKEILLISDQELLPCHVMEHHWKFYVNCKKLPF</sequence>
<feature type="domain" description="RAMA" evidence="3">
    <location>
        <begin position="1735"/>
        <end position="1835"/>
    </location>
</feature>
<evidence type="ECO:0000313" key="4">
    <source>
        <dbReference type="Proteomes" id="UP000886700"/>
    </source>
</evidence>
<feature type="compositionally biased region" description="Basic and acidic residues" evidence="2">
    <location>
        <begin position="1127"/>
        <end position="1138"/>
    </location>
</feature>
<feature type="repeat" description="ANK" evidence="1">
    <location>
        <begin position="525"/>
        <end position="557"/>
    </location>
</feature>
<dbReference type="PANTHER" id="PTHR24176">
    <property type="entry name" value="ANKYRIN REPEAT DOMAIN-CONTAINING PROTEIN 31-RELATED"/>
    <property type="match status" value="1"/>
</dbReference>
<evidence type="ECO:0000256" key="2">
    <source>
        <dbReference type="SAM" id="MobiDB-lite"/>
    </source>
</evidence>
<dbReference type="Pfam" id="PF18755">
    <property type="entry name" value="RAMA"/>
    <property type="match status" value="1"/>
</dbReference>
<dbReference type="PRINTS" id="PR01415">
    <property type="entry name" value="ANKYRIN"/>
</dbReference>
<feature type="region of interest" description="Disordered" evidence="2">
    <location>
        <begin position="1497"/>
        <end position="1529"/>
    </location>
</feature>
<feature type="repeat" description="ANK" evidence="1">
    <location>
        <begin position="1274"/>
        <end position="1306"/>
    </location>
</feature>
<feature type="compositionally biased region" description="Polar residues" evidence="2">
    <location>
        <begin position="700"/>
        <end position="718"/>
    </location>
</feature>
<dbReference type="PROSITE" id="PS50297">
    <property type="entry name" value="ANK_REP_REGION"/>
    <property type="match status" value="5"/>
</dbReference>
<evidence type="ECO:0000259" key="3">
    <source>
        <dbReference type="Pfam" id="PF18755"/>
    </source>
</evidence>
<keyword evidence="4" id="KW-1185">Reference proteome</keyword>
<feature type="region of interest" description="Disordered" evidence="2">
    <location>
        <begin position="1"/>
        <end position="25"/>
    </location>
</feature>
<organism evidence="4 5">
    <name type="scientific">Mesocricetus auratus</name>
    <name type="common">Golden hamster</name>
    <dbReference type="NCBI Taxonomy" id="10036"/>
    <lineage>
        <taxon>Eukaryota</taxon>
        <taxon>Metazoa</taxon>
        <taxon>Chordata</taxon>
        <taxon>Craniata</taxon>
        <taxon>Vertebrata</taxon>
        <taxon>Euteleostomi</taxon>
        <taxon>Mammalia</taxon>
        <taxon>Eutheria</taxon>
        <taxon>Euarchontoglires</taxon>
        <taxon>Glires</taxon>
        <taxon>Rodentia</taxon>
        <taxon>Myomorpha</taxon>
        <taxon>Muroidea</taxon>
        <taxon>Cricetidae</taxon>
        <taxon>Cricetinae</taxon>
        <taxon>Mesocricetus</taxon>
    </lineage>
</organism>